<dbReference type="InParanoid" id="A0A024G1C1"/>
<protein>
    <submittedName>
        <fullName evidence="1">Uncharacterized protein</fullName>
    </submittedName>
</protein>
<dbReference type="AlphaFoldDB" id="A0A024G1C1"/>
<proteinExistence type="predicted"/>
<organism evidence="1 2">
    <name type="scientific">Albugo candida</name>
    <dbReference type="NCBI Taxonomy" id="65357"/>
    <lineage>
        <taxon>Eukaryota</taxon>
        <taxon>Sar</taxon>
        <taxon>Stramenopiles</taxon>
        <taxon>Oomycota</taxon>
        <taxon>Peronosporomycetes</taxon>
        <taxon>Albuginales</taxon>
        <taxon>Albuginaceae</taxon>
        <taxon>Albugo</taxon>
    </lineage>
</organism>
<comment type="caution">
    <text evidence="1">The sequence shown here is derived from an EMBL/GenBank/DDBJ whole genome shotgun (WGS) entry which is preliminary data.</text>
</comment>
<dbReference type="OrthoDB" id="166018at2759"/>
<evidence type="ECO:0000313" key="1">
    <source>
        <dbReference type="EMBL" id="CCI40652.1"/>
    </source>
</evidence>
<dbReference type="PANTHER" id="PTHR38899:SF2">
    <property type="entry name" value="FCP1 HOMOLOGY DOMAIN-CONTAINING PROTEIN"/>
    <property type="match status" value="1"/>
</dbReference>
<reference evidence="1 2" key="1">
    <citation type="submission" date="2012-05" db="EMBL/GenBank/DDBJ databases">
        <title>Recombination and specialization in a pathogen metapopulation.</title>
        <authorList>
            <person name="Gardiner A."/>
            <person name="Kemen E."/>
            <person name="Schultz-Larsen T."/>
            <person name="MacLean D."/>
            <person name="Van Oosterhout C."/>
            <person name="Jones J.D.G."/>
        </authorList>
    </citation>
    <scope>NUCLEOTIDE SEQUENCE [LARGE SCALE GENOMIC DNA]</scope>
    <source>
        <strain evidence="1 2">Ac Nc2</strain>
    </source>
</reference>
<sequence>MSNSSTIIFFDWDDTLMASSKLARMGLCPKYINEQPKIPVNVQNQLRRLQDIVVSVLEKALQNGHVVIVTAAESGWVELSASLYLPRVLPYLNTSIKVISARSTYEELYPGCPNRWKIEAFDREVYSIWQMMEDQTLTHVISVGDGPTEREALLNLKVRANRACLGKSMKFIVRPSINELCVQLELIHANLDHFCTFEGDLDLQVTWEMLRSKR</sequence>
<accession>A0A024G1C1</accession>
<dbReference type="EMBL" id="CAIX01000010">
    <property type="protein sequence ID" value="CCI40652.1"/>
    <property type="molecule type" value="Genomic_DNA"/>
</dbReference>
<dbReference type="Proteomes" id="UP000053237">
    <property type="component" value="Unassembled WGS sequence"/>
</dbReference>
<gene>
    <name evidence="1" type="ORF">BN9_014360</name>
</gene>
<keyword evidence="2" id="KW-1185">Reference proteome</keyword>
<evidence type="ECO:0000313" key="2">
    <source>
        <dbReference type="Proteomes" id="UP000053237"/>
    </source>
</evidence>
<dbReference type="PANTHER" id="PTHR38899">
    <property type="entry name" value="DOMAIN OOKINETE PROTEIN, PUTATIVE-RELATED"/>
    <property type="match status" value="1"/>
</dbReference>
<name>A0A024G1C1_9STRA</name>